<dbReference type="Pfam" id="PF07762">
    <property type="entry name" value="DUF1618"/>
    <property type="match status" value="1"/>
</dbReference>
<feature type="compositionally biased region" description="Polar residues" evidence="1">
    <location>
        <begin position="31"/>
        <end position="40"/>
    </location>
</feature>
<reference evidence="3" key="1">
    <citation type="submission" date="2015-04" db="UniProtKB">
        <authorList>
            <consortium name="EnsemblPlants"/>
        </authorList>
    </citation>
    <scope>IDENTIFICATION</scope>
</reference>
<dbReference type="InterPro" id="IPR011676">
    <property type="entry name" value="DUF1618"/>
</dbReference>
<dbReference type="eggNOG" id="ENOG502R1JN">
    <property type="taxonomic scope" value="Eukaryota"/>
</dbReference>
<evidence type="ECO:0000256" key="1">
    <source>
        <dbReference type="SAM" id="MobiDB-lite"/>
    </source>
</evidence>
<keyword evidence="4" id="KW-1185">Reference proteome</keyword>
<dbReference type="Proteomes" id="UP000026962">
    <property type="component" value="Chromosome 6"/>
</dbReference>
<protein>
    <recommendedName>
        <fullName evidence="2">DUF1618 domain-containing protein</fullName>
    </recommendedName>
</protein>
<dbReference type="Gene3D" id="1.10.260.200">
    <property type="match status" value="1"/>
</dbReference>
<dbReference type="Gramene" id="OPUNC06G25340.1">
    <property type="protein sequence ID" value="OPUNC06G25340.1"/>
    <property type="gene ID" value="OPUNC06G25340"/>
</dbReference>
<dbReference type="PANTHER" id="PTHR33074:SF18">
    <property type="entry name" value="OS06G0718700 PROTEIN"/>
    <property type="match status" value="1"/>
</dbReference>
<sequence>MAAAAGSGEGDTVLVGVRGYDSGHREKKGGSTATSRTSNGRPIEMTFWNEAPPALSHFSVHGSDLPPAHGAKVIAAADGFLLLRVPVSPLPGGKRLFRHDDYFVYNHHQPATLYLLPSPCPQYCIRDDDFVIVSCGDKQQYVVAALEMISLPSRFALHLYKSSSSSGGGDEIAGSWTCEEVFVEAAVRDKVCPIPDSAERPVYHITTKTITLGGPKGTVGWVDLWRGILLCDLLDETPKLRDMPLPLPAKGNWTSYLCDSESFRDITVSQHKDSIKYVEMEITLPRVVTKTISVSSGDRTMPDSCLEWVRRSREPKPQPTTRQRSSVRWPGHWRLTTWTMPIPVTSWEDWRPDCTANSHDFHVNNPADHELLNKLMLSTSDNDNEEEAKGSSLSLGCLRMCYPALSIDGDDVVYLLCNSANKDCNRGGVMIAIDVRKKEIQGAAKLDRKKNTLFCIRCYLATAISKHPTSTAEQYQESLHSILFCLDKLRSMQKPPSRRCEGACAWDTRQARTRQCALVRGPRGADARLIRLPRIPRKRVGSSVAAGGFGGSGVDNNVARSGGLDLDLMAVKSQSKSQASRVV</sequence>
<name>A0A0E0LFS4_ORYPU</name>
<reference evidence="3" key="2">
    <citation type="submission" date="2018-05" db="EMBL/GenBank/DDBJ databases">
        <title>OpunRS2 (Oryza punctata Reference Sequence Version 2).</title>
        <authorList>
            <person name="Zhang J."/>
            <person name="Kudrna D."/>
            <person name="Lee S."/>
            <person name="Talag J."/>
            <person name="Welchert J."/>
            <person name="Wing R.A."/>
        </authorList>
    </citation>
    <scope>NUCLEOTIDE SEQUENCE [LARGE SCALE GENOMIC DNA]</scope>
</reference>
<evidence type="ECO:0000259" key="2">
    <source>
        <dbReference type="Pfam" id="PF07762"/>
    </source>
</evidence>
<feature type="region of interest" description="Disordered" evidence="1">
    <location>
        <begin position="20"/>
        <end position="42"/>
    </location>
</feature>
<evidence type="ECO:0000313" key="4">
    <source>
        <dbReference type="Proteomes" id="UP000026962"/>
    </source>
</evidence>
<dbReference type="AlphaFoldDB" id="A0A0E0LFS4"/>
<evidence type="ECO:0000313" key="3">
    <source>
        <dbReference type="EnsemblPlants" id="OPUNC06G25340.1"/>
    </source>
</evidence>
<dbReference type="OMA" id="LLCNSAN"/>
<dbReference type="HOGENOM" id="CLU_008956_6_3_1"/>
<dbReference type="EnsemblPlants" id="OPUNC06G25340.1">
    <property type="protein sequence ID" value="OPUNC06G25340.1"/>
    <property type="gene ID" value="OPUNC06G25340"/>
</dbReference>
<dbReference type="PANTHER" id="PTHR33074">
    <property type="entry name" value="EXPRESSED PROTEIN-RELATED"/>
    <property type="match status" value="1"/>
</dbReference>
<proteinExistence type="predicted"/>
<organism evidence="3">
    <name type="scientific">Oryza punctata</name>
    <name type="common">Red rice</name>
    <dbReference type="NCBI Taxonomy" id="4537"/>
    <lineage>
        <taxon>Eukaryota</taxon>
        <taxon>Viridiplantae</taxon>
        <taxon>Streptophyta</taxon>
        <taxon>Embryophyta</taxon>
        <taxon>Tracheophyta</taxon>
        <taxon>Spermatophyta</taxon>
        <taxon>Magnoliopsida</taxon>
        <taxon>Liliopsida</taxon>
        <taxon>Poales</taxon>
        <taxon>Poaceae</taxon>
        <taxon>BOP clade</taxon>
        <taxon>Oryzoideae</taxon>
        <taxon>Oryzeae</taxon>
        <taxon>Oryzinae</taxon>
        <taxon>Oryza</taxon>
    </lineage>
</organism>
<accession>A0A0E0LFS4</accession>
<feature type="domain" description="DUF1618" evidence="2">
    <location>
        <begin position="221"/>
        <end position="414"/>
    </location>
</feature>